<gene>
    <name evidence="2" type="ORF">HPB51_000438</name>
</gene>
<dbReference type="EMBL" id="JABSTU010000001">
    <property type="protein sequence ID" value="KAH8038278.1"/>
    <property type="molecule type" value="Genomic_DNA"/>
</dbReference>
<evidence type="ECO:0008006" key="4">
    <source>
        <dbReference type="Google" id="ProtNLM"/>
    </source>
</evidence>
<name>A0A9J6EVA3_RHIMP</name>
<evidence type="ECO:0000313" key="3">
    <source>
        <dbReference type="Proteomes" id="UP000821866"/>
    </source>
</evidence>
<evidence type="ECO:0000256" key="1">
    <source>
        <dbReference type="SAM" id="MobiDB-lite"/>
    </source>
</evidence>
<proteinExistence type="predicted"/>
<organism evidence="2 3">
    <name type="scientific">Rhipicephalus microplus</name>
    <name type="common">Cattle tick</name>
    <name type="synonym">Boophilus microplus</name>
    <dbReference type="NCBI Taxonomy" id="6941"/>
    <lineage>
        <taxon>Eukaryota</taxon>
        <taxon>Metazoa</taxon>
        <taxon>Ecdysozoa</taxon>
        <taxon>Arthropoda</taxon>
        <taxon>Chelicerata</taxon>
        <taxon>Arachnida</taxon>
        <taxon>Acari</taxon>
        <taxon>Parasitiformes</taxon>
        <taxon>Ixodida</taxon>
        <taxon>Ixodoidea</taxon>
        <taxon>Ixodidae</taxon>
        <taxon>Rhipicephalinae</taxon>
        <taxon>Rhipicephalus</taxon>
        <taxon>Boophilus</taxon>
    </lineage>
</organism>
<dbReference type="Proteomes" id="UP000821866">
    <property type="component" value="Chromosome 1"/>
</dbReference>
<dbReference type="InterPro" id="IPR013783">
    <property type="entry name" value="Ig-like_fold"/>
</dbReference>
<reference evidence="2" key="1">
    <citation type="journal article" date="2020" name="Cell">
        <title>Large-Scale Comparative Analyses of Tick Genomes Elucidate Their Genetic Diversity and Vector Capacities.</title>
        <authorList>
            <consortium name="Tick Genome and Microbiome Consortium (TIGMIC)"/>
            <person name="Jia N."/>
            <person name="Wang J."/>
            <person name="Shi W."/>
            <person name="Du L."/>
            <person name="Sun Y."/>
            <person name="Zhan W."/>
            <person name="Jiang J.F."/>
            <person name="Wang Q."/>
            <person name="Zhang B."/>
            <person name="Ji P."/>
            <person name="Bell-Sakyi L."/>
            <person name="Cui X.M."/>
            <person name="Yuan T.T."/>
            <person name="Jiang B.G."/>
            <person name="Yang W.F."/>
            <person name="Lam T.T."/>
            <person name="Chang Q.C."/>
            <person name="Ding S.J."/>
            <person name="Wang X.J."/>
            <person name="Zhu J.G."/>
            <person name="Ruan X.D."/>
            <person name="Zhao L."/>
            <person name="Wei J.T."/>
            <person name="Ye R.Z."/>
            <person name="Que T.C."/>
            <person name="Du C.H."/>
            <person name="Zhou Y.H."/>
            <person name="Cheng J.X."/>
            <person name="Dai P.F."/>
            <person name="Guo W.B."/>
            <person name="Han X.H."/>
            <person name="Huang E.J."/>
            <person name="Li L.F."/>
            <person name="Wei W."/>
            <person name="Gao Y.C."/>
            <person name="Liu J.Z."/>
            <person name="Shao H.Z."/>
            <person name="Wang X."/>
            <person name="Wang C.C."/>
            <person name="Yang T.C."/>
            <person name="Huo Q.B."/>
            <person name="Li W."/>
            <person name="Chen H.Y."/>
            <person name="Chen S.E."/>
            <person name="Zhou L.G."/>
            <person name="Ni X.B."/>
            <person name="Tian J.H."/>
            <person name="Sheng Y."/>
            <person name="Liu T."/>
            <person name="Pan Y.S."/>
            <person name="Xia L.Y."/>
            <person name="Li J."/>
            <person name="Zhao F."/>
            <person name="Cao W.C."/>
        </authorList>
    </citation>
    <scope>NUCLEOTIDE SEQUENCE</scope>
    <source>
        <strain evidence="2">Rmic-2018</strain>
    </source>
</reference>
<reference evidence="2" key="2">
    <citation type="submission" date="2021-09" db="EMBL/GenBank/DDBJ databases">
        <authorList>
            <person name="Jia N."/>
            <person name="Wang J."/>
            <person name="Shi W."/>
            <person name="Du L."/>
            <person name="Sun Y."/>
            <person name="Zhan W."/>
            <person name="Jiang J."/>
            <person name="Wang Q."/>
            <person name="Zhang B."/>
            <person name="Ji P."/>
            <person name="Sakyi L.B."/>
            <person name="Cui X."/>
            <person name="Yuan T."/>
            <person name="Jiang B."/>
            <person name="Yang W."/>
            <person name="Lam T.T.-Y."/>
            <person name="Chang Q."/>
            <person name="Ding S."/>
            <person name="Wang X."/>
            <person name="Zhu J."/>
            <person name="Ruan X."/>
            <person name="Zhao L."/>
            <person name="Wei J."/>
            <person name="Que T."/>
            <person name="Du C."/>
            <person name="Cheng J."/>
            <person name="Dai P."/>
            <person name="Han X."/>
            <person name="Huang E."/>
            <person name="Gao Y."/>
            <person name="Liu J."/>
            <person name="Shao H."/>
            <person name="Ye R."/>
            <person name="Li L."/>
            <person name="Wei W."/>
            <person name="Wang X."/>
            <person name="Wang C."/>
            <person name="Huo Q."/>
            <person name="Li W."/>
            <person name="Guo W."/>
            <person name="Chen H."/>
            <person name="Chen S."/>
            <person name="Zhou L."/>
            <person name="Zhou L."/>
            <person name="Ni X."/>
            <person name="Tian J."/>
            <person name="Zhou Y."/>
            <person name="Sheng Y."/>
            <person name="Liu T."/>
            <person name="Pan Y."/>
            <person name="Xia L."/>
            <person name="Li J."/>
            <person name="Zhao F."/>
            <person name="Cao W."/>
        </authorList>
    </citation>
    <scope>NUCLEOTIDE SEQUENCE</scope>
    <source>
        <strain evidence="2">Rmic-2018</strain>
        <tissue evidence="2">Larvae</tissue>
    </source>
</reference>
<sequence>MRVRTSRATLEKRKGVRGNKAAGTSQTEPEFAEPIQNITVPAGRKVTLACVVENLNNYRVFPAVVV</sequence>
<keyword evidence="3" id="KW-1185">Reference proteome</keyword>
<feature type="region of interest" description="Disordered" evidence="1">
    <location>
        <begin position="1"/>
        <end position="30"/>
    </location>
</feature>
<comment type="caution">
    <text evidence="2">The sequence shown here is derived from an EMBL/GenBank/DDBJ whole genome shotgun (WGS) entry which is preliminary data.</text>
</comment>
<accession>A0A9J6EVA3</accession>
<dbReference type="Gene3D" id="2.60.40.10">
    <property type="entry name" value="Immunoglobulins"/>
    <property type="match status" value="1"/>
</dbReference>
<evidence type="ECO:0000313" key="2">
    <source>
        <dbReference type="EMBL" id="KAH8038278.1"/>
    </source>
</evidence>
<protein>
    <recommendedName>
        <fullName evidence="4">Ig-like domain-containing protein</fullName>
    </recommendedName>
</protein>
<dbReference type="AlphaFoldDB" id="A0A9J6EVA3"/>